<evidence type="ECO:0000313" key="2">
    <source>
        <dbReference type="Proteomes" id="UP001279734"/>
    </source>
</evidence>
<dbReference type="GO" id="GO:0036297">
    <property type="term" value="P:interstrand cross-link repair"/>
    <property type="evidence" value="ECO:0007669"/>
    <property type="project" value="InterPro"/>
</dbReference>
<evidence type="ECO:0000313" key="1">
    <source>
        <dbReference type="EMBL" id="GMH30902.1"/>
    </source>
</evidence>
<dbReference type="InterPro" id="IPR035428">
    <property type="entry name" value="FANCF"/>
</dbReference>
<dbReference type="PANTHER" id="PTHR14449:SF2">
    <property type="entry name" value="FANCONI ANEMIA GROUP F PROTEIN"/>
    <property type="match status" value="1"/>
</dbReference>
<dbReference type="Pfam" id="PF11107">
    <property type="entry name" value="FANCF"/>
    <property type="match status" value="1"/>
</dbReference>
<proteinExistence type="predicted"/>
<protein>
    <submittedName>
        <fullName evidence="1">Uncharacterized protein</fullName>
    </submittedName>
</protein>
<dbReference type="AlphaFoldDB" id="A0AAD3TLF0"/>
<accession>A0AAD3TLF0</accession>
<comment type="caution">
    <text evidence="1">The sequence shown here is derived from an EMBL/GenBank/DDBJ whole genome shotgun (WGS) entry which is preliminary data.</text>
</comment>
<keyword evidence="2" id="KW-1185">Reference proteome</keyword>
<organism evidence="1 2">
    <name type="scientific">Nepenthes gracilis</name>
    <name type="common">Slender pitcher plant</name>
    <dbReference type="NCBI Taxonomy" id="150966"/>
    <lineage>
        <taxon>Eukaryota</taxon>
        <taxon>Viridiplantae</taxon>
        <taxon>Streptophyta</taxon>
        <taxon>Embryophyta</taxon>
        <taxon>Tracheophyta</taxon>
        <taxon>Spermatophyta</taxon>
        <taxon>Magnoliopsida</taxon>
        <taxon>eudicotyledons</taxon>
        <taxon>Gunneridae</taxon>
        <taxon>Pentapetalae</taxon>
        <taxon>Caryophyllales</taxon>
        <taxon>Nepenthaceae</taxon>
        <taxon>Nepenthes</taxon>
    </lineage>
</organism>
<reference evidence="1" key="1">
    <citation type="submission" date="2023-05" db="EMBL/GenBank/DDBJ databases">
        <title>Nepenthes gracilis genome sequencing.</title>
        <authorList>
            <person name="Fukushima K."/>
        </authorList>
    </citation>
    <scope>NUCLEOTIDE SEQUENCE</scope>
    <source>
        <strain evidence="1">SING2019-196</strain>
    </source>
</reference>
<gene>
    <name evidence="1" type="ORF">Nepgr_032745</name>
</gene>
<dbReference type="EMBL" id="BSYO01000039">
    <property type="protein sequence ID" value="GMH30902.1"/>
    <property type="molecule type" value="Genomic_DNA"/>
</dbReference>
<dbReference type="PANTHER" id="PTHR14449">
    <property type="entry name" value="FANCONI ANEMIA GROUP F PROTEIN FANCF"/>
    <property type="match status" value="1"/>
</dbReference>
<dbReference type="GO" id="GO:0043240">
    <property type="term" value="C:Fanconi anaemia nuclear complex"/>
    <property type="evidence" value="ECO:0007669"/>
    <property type="project" value="InterPro"/>
</dbReference>
<name>A0AAD3TLF0_NEPGR</name>
<sequence length="248" mass="27723">MGSGGAEITVGDLMKLIKGFVDMLILASGYQSSGLLACWDSFNIKKAFKWGLFLENMFRHLNSSHKYLDFMKELDAAVSEMRSHPSFPQGLTYLSSATLIRARVLLAEHMIHALPLRDEHLKEFFIAATEMDLDALWGKEYDYLNVYLDRVMSLRSSLTVVIDRSISTKDPTTISHQSVENVETGNCTFSDNTTLAVQELLKRQSAVSCLLTAEIGLDILTESISLSYLTNNDYSCRSEHLNHAAAVL</sequence>
<dbReference type="Proteomes" id="UP001279734">
    <property type="component" value="Unassembled WGS sequence"/>
</dbReference>